<dbReference type="PANTHER" id="PTHR44154:SF1">
    <property type="entry name" value="QUINONE OXIDOREDUCTASE"/>
    <property type="match status" value="1"/>
</dbReference>
<dbReference type="InterPro" id="IPR013154">
    <property type="entry name" value="ADH-like_N"/>
</dbReference>
<dbReference type="SMART" id="SM00829">
    <property type="entry name" value="PKS_ER"/>
    <property type="match status" value="1"/>
</dbReference>
<keyword evidence="4" id="KW-1185">Reference proteome</keyword>
<evidence type="ECO:0000313" key="3">
    <source>
        <dbReference type="EMBL" id="QJY48047.1"/>
    </source>
</evidence>
<evidence type="ECO:0000259" key="2">
    <source>
        <dbReference type="SMART" id="SM00829"/>
    </source>
</evidence>
<dbReference type="KEGG" id="pbro:HOP40_21450"/>
<dbReference type="Gene3D" id="3.40.50.720">
    <property type="entry name" value="NAD(P)-binding Rossmann-like Domain"/>
    <property type="match status" value="1"/>
</dbReference>
<dbReference type="InterPro" id="IPR011032">
    <property type="entry name" value="GroES-like_sf"/>
</dbReference>
<proteinExistence type="predicted"/>
<dbReference type="SUPFAM" id="SSF50129">
    <property type="entry name" value="GroES-like"/>
    <property type="match status" value="1"/>
</dbReference>
<gene>
    <name evidence="3" type="ORF">HOP40_21450</name>
</gene>
<dbReference type="GO" id="GO:0016491">
    <property type="term" value="F:oxidoreductase activity"/>
    <property type="evidence" value="ECO:0007669"/>
    <property type="project" value="InterPro"/>
</dbReference>
<dbReference type="Pfam" id="PF00107">
    <property type="entry name" value="ADH_zinc_N"/>
    <property type="match status" value="1"/>
</dbReference>
<dbReference type="Gene3D" id="3.90.180.10">
    <property type="entry name" value="Medium-chain alcohol dehydrogenases, catalytic domain"/>
    <property type="match status" value="1"/>
</dbReference>
<dbReference type="AlphaFoldDB" id="A0A6M6JM77"/>
<feature type="domain" description="Enoyl reductase (ER)" evidence="2">
    <location>
        <begin position="10"/>
        <end position="297"/>
    </location>
</feature>
<dbReference type="Pfam" id="PF08240">
    <property type="entry name" value="ADH_N"/>
    <property type="match status" value="1"/>
</dbReference>
<dbReference type="CDD" id="cd05289">
    <property type="entry name" value="MDR_like_2"/>
    <property type="match status" value="1"/>
</dbReference>
<name>A0A6M6JM77_9PSEU</name>
<accession>A0A6M6JM77</accession>
<dbReference type="Proteomes" id="UP000505377">
    <property type="component" value="Chromosome"/>
</dbReference>
<dbReference type="InterPro" id="IPR020843">
    <property type="entry name" value="ER"/>
</dbReference>
<protein>
    <submittedName>
        <fullName evidence="3">NADP-dependent oxidoreductase</fullName>
    </submittedName>
</protein>
<evidence type="ECO:0000256" key="1">
    <source>
        <dbReference type="ARBA" id="ARBA00022857"/>
    </source>
</evidence>
<keyword evidence="1" id="KW-0521">NADP</keyword>
<evidence type="ECO:0000313" key="4">
    <source>
        <dbReference type="Proteomes" id="UP000505377"/>
    </source>
</evidence>
<dbReference type="PANTHER" id="PTHR44154">
    <property type="entry name" value="QUINONE OXIDOREDUCTASE"/>
    <property type="match status" value="1"/>
</dbReference>
<organism evidence="3 4">
    <name type="scientific">Pseudonocardia broussonetiae</name>
    <dbReference type="NCBI Taxonomy" id="2736640"/>
    <lineage>
        <taxon>Bacteria</taxon>
        <taxon>Bacillati</taxon>
        <taxon>Actinomycetota</taxon>
        <taxon>Actinomycetes</taxon>
        <taxon>Pseudonocardiales</taxon>
        <taxon>Pseudonocardiaceae</taxon>
        <taxon>Pseudonocardia</taxon>
    </lineage>
</organism>
<dbReference type="RefSeq" id="WP_172161333.1">
    <property type="nucleotide sequence ID" value="NZ_CP053564.1"/>
</dbReference>
<reference evidence="3 4" key="1">
    <citation type="submission" date="2020-05" db="EMBL/GenBank/DDBJ databases">
        <authorList>
            <person name="Mo P."/>
        </authorList>
    </citation>
    <scope>NUCLEOTIDE SEQUENCE [LARGE SCALE GENOMIC DNA]</scope>
    <source>
        <strain evidence="3 4">Gen01</strain>
    </source>
</reference>
<dbReference type="InterPro" id="IPR051603">
    <property type="entry name" value="Zinc-ADH_QOR/CCCR"/>
</dbReference>
<dbReference type="InterPro" id="IPR013149">
    <property type="entry name" value="ADH-like_C"/>
</dbReference>
<dbReference type="EMBL" id="CP053564">
    <property type="protein sequence ID" value="QJY48047.1"/>
    <property type="molecule type" value="Genomic_DNA"/>
</dbReference>
<dbReference type="InterPro" id="IPR036291">
    <property type="entry name" value="NAD(P)-bd_dom_sf"/>
</dbReference>
<sequence length="306" mass="30459">MKAIRFERFGPPDVLALVDVDEPHAGPGQVRIAVRAVGINGLDGKIRSGRMAGVFDVALPSGTGSDASGVVDQVGDGVSGVQVGDAVFGVGTGVLAEHAVLDAWAVKPDSLAFEEAAGYPVPVETAFRVLDLVGLEPGRTLLVSGASGGVGTAVVQIARQRGITVVSTASPANQDYLRGLGALPTTYGDGLVDRVRALAPDGVDAALDVSGSGVIAECIALTGDPSRVVSIADFTAPQLGAQVSFAPADVPAALRAAAALHVDGVLRMPVGSTFLLADAAAAQAHNDAGHAAGRTVVVVAGEAGAP</sequence>
<dbReference type="SUPFAM" id="SSF51735">
    <property type="entry name" value="NAD(P)-binding Rossmann-fold domains"/>
    <property type="match status" value="1"/>
</dbReference>